<evidence type="ECO:0000256" key="14">
    <source>
        <dbReference type="RuleBase" id="RU000461"/>
    </source>
</evidence>
<comment type="caution">
    <text evidence="15">The sequence shown here is derived from an EMBL/GenBank/DDBJ whole genome shotgun (WGS) entry which is preliminary data.</text>
</comment>
<dbReference type="PROSITE" id="PS00086">
    <property type="entry name" value="CYTOCHROME_P450"/>
    <property type="match status" value="1"/>
</dbReference>
<keyword evidence="9 14" id="KW-0560">Oxidoreductase</keyword>
<dbReference type="InterPro" id="IPR008067">
    <property type="entry name" value="Cyt_P450_E_grp-I_CYP2A-like"/>
</dbReference>
<dbReference type="CDD" id="cd11026">
    <property type="entry name" value="CYP2"/>
    <property type="match status" value="1"/>
</dbReference>
<evidence type="ECO:0000313" key="16">
    <source>
        <dbReference type="Proteomes" id="UP001066276"/>
    </source>
</evidence>
<organism evidence="15 16">
    <name type="scientific">Pleurodeles waltl</name>
    <name type="common">Iberian ribbed newt</name>
    <dbReference type="NCBI Taxonomy" id="8319"/>
    <lineage>
        <taxon>Eukaryota</taxon>
        <taxon>Metazoa</taxon>
        <taxon>Chordata</taxon>
        <taxon>Craniata</taxon>
        <taxon>Vertebrata</taxon>
        <taxon>Euteleostomi</taxon>
        <taxon>Amphibia</taxon>
        <taxon>Batrachia</taxon>
        <taxon>Caudata</taxon>
        <taxon>Salamandroidea</taxon>
        <taxon>Salamandridae</taxon>
        <taxon>Pleurodelinae</taxon>
        <taxon>Pleurodeles</taxon>
    </lineage>
</organism>
<proteinExistence type="inferred from homology"/>
<dbReference type="GO" id="GO:0006805">
    <property type="term" value="P:xenobiotic metabolic process"/>
    <property type="evidence" value="ECO:0007669"/>
    <property type="project" value="TreeGrafter"/>
</dbReference>
<keyword evidence="12" id="KW-0472">Membrane</keyword>
<evidence type="ECO:0000256" key="11">
    <source>
        <dbReference type="ARBA" id="ARBA00023033"/>
    </source>
</evidence>
<sequence length="468" mass="53626">MYRNRALPPGPTPLPIIGNMLQLCFGQMAKSMIKLSEQYGDVYTVYLGSRPVVVLHGYDAVKEALEDHADEFSGRGTFPTVDGFFQGFGVILSSGEHWAQLRRFSLTALKDFGMGKRSIQERITEEAEFLAEDLRSRKGTLFDPTTILTLAFSNIIYSIVFNERFDYQDKESAELVKTASEIFEHVSSRWGQMLDIFPTLMKYIPGRHQKIIPLFLQRQDFIAEKVKKHQQTLDLTSPHDYIDCFLIQMEKEKNNLASVFNMKNLLTSVENLFFAGTETASTTIRSGLLVLLKYPEIEEKIHEEIDRVIGPNRSAVYEDRSQMPYTEAVLHEMQRFADVLPMNLPHQVMQDITFRGYFIPKGTDVMPLLCSVLRDSKVYKDPENFHPEHFLDENGGFKKNRAFMPFSAGKRLCLGDVMAKMELFLFLVAILQNFSLHSPVDPKDIDINPRMTGFANQPLPYEISFVPR</sequence>
<dbReference type="GO" id="GO:0020037">
    <property type="term" value="F:heme binding"/>
    <property type="evidence" value="ECO:0007669"/>
    <property type="project" value="InterPro"/>
</dbReference>
<dbReference type="PANTHER" id="PTHR24300">
    <property type="entry name" value="CYTOCHROME P450 508A4-RELATED"/>
    <property type="match status" value="1"/>
</dbReference>
<keyword evidence="8" id="KW-0492">Microsome</keyword>
<comment type="cofactor">
    <cofactor evidence="1 13">
        <name>heme</name>
        <dbReference type="ChEBI" id="CHEBI:30413"/>
    </cofactor>
</comment>
<evidence type="ECO:0000256" key="2">
    <source>
        <dbReference type="ARBA" id="ARBA00004524"/>
    </source>
</evidence>
<dbReference type="InterPro" id="IPR017972">
    <property type="entry name" value="Cyt_P450_CS"/>
</dbReference>
<keyword evidence="5 13" id="KW-0349">Heme</keyword>
<evidence type="ECO:0000256" key="9">
    <source>
        <dbReference type="ARBA" id="ARBA00023002"/>
    </source>
</evidence>
<dbReference type="PRINTS" id="PR00385">
    <property type="entry name" value="P450"/>
</dbReference>
<evidence type="ECO:0000256" key="12">
    <source>
        <dbReference type="ARBA" id="ARBA00023136"/>
    </source>
</evidence>
<evidence type="ECO:0000256" key="3">
    <source>
        <dbReference type="ARBA" id="ARBA00004586"/>
    </source>
</evidence>
<evidence type="ECO:0000256" key="10">
    <source>
        <dbReference type="ARBA" id="ARBA00023004"/>
    </source>
</evidence>
<dbReference type="PANTHER" id="PTHR24300:SF424">
    <property type="entry name" value="CYTOCHROME P450"/>
    <property type="match status" value="1"/>
</dbReference>
<evidence type="ECO:0000256" key="6">
    <source>
        <dbReference type="ARBA" id="ARBA00022723"/>
    </source>
</evidence>
<reference evidence="15" key="1">
    <citation type="journal article" date="2022" name="bioRxiv">
        <title>Sequencing and chromosome-scale assembly of the giantPleurodeles waltlgenome.</title>
        <authorList>
            <person name="Brown T."/>
            <person name="Elewa A."/>
            <person name="Iarovenko S."/>
            <person name="Subramanian E."/>
            <person name="Araus A.J."/>
            <person name="Petzold A."/>
            <person name="Susuki M."/>
            <person name="Suzuki K.-i.T."/>
            <person name="Hayashi T."/>
            <person name="Toyoda A."/>
            <person name="Oliveira C."/>
            <person name="Osipova E."/>
            <person name="Leigh N.D."/>
            <person name="Simon A."/>
            <person name="Yun M.H."/>
        </authorList>
    </citation>
    <scope>NUCLEOTIDE SEQUENCE</scope>
    <source>
        <strain evidence="15">20211129_DDA</strain>
        <tissue evidence="15">Liver</tissue>
    </source>
</reference>
<dbReference type="InterPro" id="IPR002401">
    <property type="entry name" value="Cyt_P450_E_grp-I"/>
</dbReference>
<keyword evidence="11 14" id="KW-0503">Monooxygenase</keyword>
<dbReference type="AlphaFoldDB" id="A0AAV7MUD2"/>
<feature type="binding site" description="axial binding residue" evidence="13">
    <location>
        <position position="413"/>
    </location>
    <ligand>
        <name>heme</name>
        <dbReference type="ChEBI" id="CHEBI:30413"/>
    </ligand>
    <ligandPart>
        <name>Fe</name>
        <dbReference type="ChEBI" id="CHEBI:18248"/>
    </ligandPart>
</feature>
<evidence type="ECO:0000313" key="15">
    <source>
        <dbReference type="EMBL" id="KAJ1107348.1"/>
    </source>
</evidence>
<dbReference type="Pfam" id="PF00067">
    <property type="entry name" value="p450"/>
    <property type="match status" value="1"/>
</dbReference>
<protein>
    <submittedName>
        <fullName evidence="15">Uncharacterized protein</fullName>
    </submittedName>
</protein>
<dbReference type="GO" id="GO:0005789">
    <property type="term" value="C:endoplasmic reticulum membrane"/>
    <property type="evidence" value="ECO:0007669"/>
    <property type="project" value="UniProtKB-SubCell"/>
</dbReference>
<name>A0AAV7MUD2_PLEWA</name>
<dbReference type="EMBL" id="JANPWB010000013">
    <property type="protein sequence ID" value="KAJ1107348.1"/>
    <property type="molecule type" value="Genomic_DNA"/>
</dbReference>
<evidence type="ECO:0000256" key="1">
    <source>
        <dbReference type="ARBA" id="ARBA00001971"/>
    </source>
</evidence>
<dbReference type="Gene3D" id="1.10.630.10">
    <property type="entry name" value="Cytochrome P450"/>
    <property type="match status" value="1"/>
</dbReference>
<gene>
    <name evidence="15" type="ORF">NDU88_004739</name>
</gene>
<dbReference type="GO" id="GO:0005506">
    <property type="term" value="F:iron ion binding"/>
    <property type="evidence" value="ECO:0007669"/>
    <property type="project" value="InterPro"/>
</dbReference>
<dbReference type="FunFam" id="1.10.630.10:FF:000001">
    <property type="entry name" value="Cytochrome P450, family 2"/>
    <property type="match status" value="1"/>
</dbReference>
<evidence type="ECO:0000256" key="8">
    <source>
        <dbReference type="ARBA" id="ARBA00022848"/>
    </source>
</evidence>
<dbReference type="PRINTS" id="PR01684">
    <property type="entry name" value="EP450ICYP2A"/>
</dbReference>
<dbReference type="Proteomes" id="UP001066276">
    <property type="component" value="Chromosome 9"/>
</dbReference>
<dbReference type="GO" id="GO:0008392">
    <property type="term" value="F:arachidonate epoxygenase activity"/>
    <property type="evidence" value="ECO:0007669"/>
    <property type="project" value="TreeGrafter"/>
</dbReference>
<keyword evidence="16" id="KW-1185">Reference proteome</keyword>
<evidence type="ECO:0000256" key="5">
    <source>
        <dbReference type="ARBA" id="ARBA00022617"/>
    </source>
</evidence>
<dbReference type="InterPro" id="IPR036396">
    <property type="entry name" value="Cyt_P450_sf"/>
</dbReference>
<accession>A0AAV7MUD2</accession>
<evidence type="ECO:0000256" key="7">
    <source>
        <dbReference type="ARBA" id="ARBA00022824"/>
    </source>
</evidence>
<evidence type="ECO:0000256" key="4">
    <source>
        <dbReference type="ARBA" id="ARBA00010617"/>
    </source>
</evidence>
<dbReference type="SUPFAM" id="SSF48264">
    <property type="entry name" value="Cytochrome P450"/>
    <property type="match status" value="1"/>
</dbReference>
<dbReference type="GO" id="GO:0016712">
    <property type="term" value="F:oxidoreductase activity, acting on paired donors, with incorporation or reduction of molecular oxygen, reduced flavin or flavoprotein as one donor, and incorporation of one atom of oxygen"/>
    <property type="evidence" value="ECO:0007669"/>
    <property type="project" value="InterPro"/>
</dbReference>
<comment type="subcellular location">
    <subcellularLocation>
        <location evidence="3">Endoplasmic reticulum membrane</location>
    </subcellularLocation>
    <subcellularLocation>
        <location evidence="2">Microsome membrane</location>
    </subcellularLocation>
</comment>
<dbReference type="PRINTS" id="PR00463">
    <property type="entry name" value="EP450I"/>
</dbReference>
<keyword evidence="10 13" id="KW-0408">Iron</keyword>
<dbReference type="InterPro" id="IPR001128">
    <property type="entry name" value="Cyt_P450"/>
</dbReference>
<keyword evidence="7" id="KW-0256">Endoplasmic reticulum</keyword>
<keyword evidence="6 13" id="KW-0479">Metal-binding</keyword>
<comment type="similarity">
    <text evidence="4 14">Belongs to the cytochrome P450 family.</text>
</comment>
<evidence type="ECO:0000256" key="13">
    <source>
        <dbReference type="PIRSR" id="PIRSR602401-1"/>
    </source>
</evidence>
<dbReference type="InterPro" id="IPR050182">
    <property type="entry name" value="Cytochrome_P450_fam2"/>
</dbReference>
<dbReference type="GO" id="GO:0019373">
    <property type="term" value="P:epoxygenase P450 pathway"/>
    <property type="evidence" value="ECO:0007669"/>
    <property type="project" value="TreeGrafter"/>
</dbReference>